<dbReference type="Proteomes" id="UP000263900">
    <property type="component" value="Chromosome"/>
</dbReference>
<protein>
    <submittedName>
        <fullName evidence="1">DUF4286 family protein</fullName>
    </submittedName>
</protein>
<proteinExistence type="predicted"/>
<dbReference type="KEGG" id="pseg:D3H65_21390"/>
<dbReference type="RefSeq" id="WP_119052269.1">
    <property type="nucleotide sequence ID" value="NZ_CP032157.1"/>
</dbReference>
<evidence type="ECO:0000313" key="2">
    <source>
        <dbReference type="Proteomes" id="UP000263900"/>
    </source>
</evidence>
<accession>A0A3B7MPG0</accession>
<dbReference type="EMBL" id="CP032157">
    <property type="protein sequence ID" value="AXY76392.1"/>
    <property type="molecule type" value="Genomic_DNA"/>
</dbReference>
<name>A0A3B7MPG0_9BACT</name>
<reference evidence="1 2" key="1">
    <citation type="submission" date="2018-09" db="EMBL/GenBank/DDBJ databases">
        <title>Genome sequencing of strain 6GH32-13.</title>
        <authorList>
            <person name="Weon H.-Y."/>
            <person name="Heo J."/>
            <person name="Kwon S.-W."/>
        </authorList>
    </citation>
    <scope>NUCLEOTIDE SEQUENCE [LARGE SCALE GENOMIC DNA]</scope>
    <source>
        <strain evidence="1 2">5GH32-13</strain>
    </source>
</reference>
<organism evidence="1 2">
    <name type="scientific">Paraflavitalea soli</name>
    <dbReference type="NCBI Taxonomy" id="2315862"/>
    <lineage>
        <taxon>Bacteria</taxon>
        <taxon>Pseudomonadati</taxon>
        <taxon>Bacteroidota</taxon>
        <taxon>Chitinophagia</taxon>
        <taxon>Chitinophagales</taxon>
        <taxon>Chitinophagaceae</taxon>
        <taxon>Paraflavitalea</taxon>
    </lineage>
</organism>
<dbReference type="OrthoDB" id="1121837at2"/>
<gene>
    <name evidence="1" type="ORF">D3H65_21390</name>
</gene>
<dbReference type="Pfam" id="PF14114">
    <property type="entry name" value="DUF4286"/>
    <property type="match status" value="1"/>
</dbReference>
<dbReference type="InterPro" id="IPR025563">
    <property type="entry name" value="DUF4286"/>
</dbReference>
<sequence>MFIYNVTTYVHWSIHEAWVQWMRAERLPAIIATGCFDRFQMVRVLETDETEGPTYAVQYFSHSKDDYLRYIENYEPRLREEGRSKWGEYSISFSSLMEVVH</sequence>
<evidence type="ECO:0000313" key="1">
    <source>
        <dbReference type="EMBL" id="AXY76392.1"/>
    </source>
</evidence>
<keyword evidence="2" id="KW-1185">Reference proteome</keyword>
<dbReference type="AlphaFoldDB" id="A0A3B7MPG0"/>